<sequence length="778" mass="87293">MYKPLSKHFTSQSSPFRGWQKNVLTFPLTASAVPKFRESFEKSPSCAAHCPVRWANTGNGPTRSRGRARRKAGEISNQCKHRIVLALLTLRCSPSIVAIVRRSSASDFFISLCLPQMVEIERYSVWLCVWWSEPSRWDNICYQTDGVIAGSYPGTLTGSNYRDNTMPESPEGKSAIPLSSSSTLSPISNMPPVTSRPLSTTSSLSGINGTHSPHGSLNGRTPSPPALSAAGANQQLPPACGARQLSKLKRFLTTLQQFGSDISPEIGERVRSLVLGLVNSHLSIEEFHAKLQEATNFPLRPFVIPFLKANLPLLQRELVHCARLAKQTPQQYLSQNEHILFDVSHSPTDTQDLSSEFNDNGKRRSPDRPKENGLDPHLESVHPAKRPHTLSPVGPVRVSPGSHTPFNYTPGPIRLEDISLSRDVRERERLERERLERERLERERLDRERDRYFSSTYNNFSRSDHFDNLERWEDDWKQVENMLHCILGMVDKCKRALVSLQEKSHRDREDMALWMRRHAETLDSEIKKRTEMMAPLRTPDERSLLEAKRRAEEAVNEVKRQAVAELQKAVATAEAKASEMVAAERSKMERAVMEARKQAQEEVLRTINHQEESSEVCNKTQSHFDASCWNCGRKASETCSGCNVARYCGSFCQHKDWENHHRVCGQGLASARIHEARHERGLERERLMDRHPPATTPVQQSQSTLQQITSTTGPQVSTSQAPLTQAPPTVRDVDKQKTPSPKASPAPSPASPALSTATANSRSDSRASSPAELKDVSR</sequence>
<keyword evidence="5" id="KW-0862">Zinc</keyword>
<dbReference type="PRINTS" id="PR01875">
    <property type="entry name" value="ETOFAMILY"/>
</dbReference>
<keyword evidence="7" id="KW-0804">Transcription</keyword>
<comment type="subcellular location">
    <subcellularLocation>
        <location evidence="1">Nucleus</location>
    </subcellularLocation>
</comment>
<accession>A0AAD9K7T3</accession>
<dbReference type="Pfam" id="PF01753">
    <property type="entry name" value="zf-MYND"/>
    <property type="match status" value="1"/>
</dbReference>
<dbReference type="InterPro" id="IPR002893">
    <property type="entry name" value="Znf_MYND"/>
</dbReference>
<feature type="compositionally biased region" description="Low complexity" evidence="11">
    <location>
        <begin position="174"/>
        <end position="205"/>
    </location>
</feature>
<feature type="compositionally biased region" description="Polar residues" evidence="11">
    <location>
        <begin position="206"/>
        <end position="221"/>
    </location>
</feature>
<evidence type="ECO:0000256" key="3">
    <source>
        <dbReference type="ARBA" id="ARBA00022723"/>
    </source>
</evidence>
<evidence type="ECO:0000256" key="5">
    <source>
        <dbReference type="ARBA" id="ARBA00022833"/>
    </source>
</evidence>
<feature type="compositionally biased region" description="Low complexity" evidence="11">
    <location>
        <begin position="751"/>
        <end position="761"/>
    </location>
</feature>
<dbReference type="PANTHER" id="PTHR10379">
    <property type="entry name" value="MTG8 ETO EIGHT TWENTY ONE PROTEIN"/>
    <property type="match status" value="1"/>
</dbReference>
<dbReference type="Pfam" id="PF07531">
    <property type="entry name" value="TAFH"/>
    <property type="match status" value="1"/>
</dbReference>
<evidence type="ECO:0000259" key="12">
    <source>
        <dbReference type="PROSITE" id="PS50865"/>
    </source>
</evidence>
<dbReference type="CDD" id="cd06503">
    <property type="entry name" value="ATP-synt_Fo_b"/>
    <property type="match status" value="1"/>
</dbReference>
<dbReference type="Pfam" id="PF08788">
    <property type="entry name" value="NHR2"/>
    <property type="match status" value="1"/>
</dbReference>
<dbReference type="PROSITE" id="PS50865">
    <property type="entry name" value="ZF_MYND_2"/>
    <property type="match status" value="1"/>
</dbReference>
<evidence type="ECO:0000313" key="15">
    <source>
        <dbReference type="Proteomes" id="UP001208570"/>
    </source>
</evidence>
<dbReference type="Gene3D" id="6.10.250.230">
    <property type="match status" value="1"/>
</dbReference>
<dbReference type="Gene3D" id="1.20.120.1110">
    <property type="entry name" value="TAFH/NHR1 domain"/>
    <property type="match status" value="1"/>
</dbReference>
<keyword evidence="2" id="KW-0678">Repressor</keyword>
<protein>
    <recommendedName>
        <fullName evidence="16">CBFA2/RUNX1 partner transcriptional co-repressor 3</fullName>
    </recommendedName>
</protein>
<feature type="region of interest" description="Disordered" evidence="11">
    <location>
        <begin position="161"/>
        <end position="233"/>
    </location>
</feature>
<dbReference type="InterPro" id="IPR014896">
    <property type="entry name" value="NHR2"/>
</dbReference>
<dbReference type="Gene3D" id="6.10.140.2220">
    <property type="match status" value="1"/>
</dbReference>
<dbReference type="SUPFAM" id="SSF158553">
    <property type="entry name" value="TAFH domain-like"/>
    <property type="match status" value="1"/>
</dbReference>
<keyword evidence="15" id="KW-1185">Reference proteome</keyword>
<reference evidence="14" key="1">
    <citation type="journal article" date="2023" name="Mol. Biol. Evol.">
        <title>Third-Generation Sequencing Reveals the Adaptive Role of the Epigenome in Three Deep-Sea Polychaetes.</title>
        <authorList>
            <person name="Perez M."/>
            <person name="Aroh O."/>
            <person name="Sun Y."/>
            <person name="Lan Y."/>
            <person name="Juniper S.K."/>
            <person name="Young C.R."/>
            <person name="Angers B."/>
            <person name="Qian P.Y."/>
        </authorList>
    </citation>
    <scope>NUCLEOTIDE SEQUENCE</scope>
    <source>
        <strain evidence="14">P08H-3</strain>
    </source>
</reference>
<feature type="coiled-coil region" evidence="10">
    <location>
        <begin position="541"/>
        <end position="583"/>
    </location>
</feature>
<evidence type="ECO:0000256" key="6">
    <source>
        <dbReference type="ARBA" id="ARBA00023015"/>
    </source>
</evidence>
<dbReference type="GO" id="GO:0003714">
    <property type="term" value="F:transcription corepressor activity"/>
    <property type="evidence" value="ECO:0007669"/>
    <property type="project" value="InterPro"/>
</dbReference>
<dbReference type="GO" id="GO:0006351">
    <property type="term" value="P:DNA-templated transcription"/>
    <property type="evidence" value="ECO:0007669"/>
    <property type="project" value="InterPro"/>
</dbReference>
<dbReference type="InterPro" id="IPR037249">
    <property type="entry name" value="TAFH/NHR1_dom_sf"/>
</dbReference>
<dbReference type="FunFam" id="1.20.120.1110:FF:000001">
    <property type="entry name" value="RUNX1 translocation partner 1"/>
    <property type="match status" value="1"/>
</dbReference>
<dbReference type="PROSITE" id="PS51119">
    <property type="entry name" value="TAFH"/>
    <property type="match status" value="1"/>
</dbReference>
<keyword evidence="8" id="KW-0539">Nucleus</keyword>
<dbReference type="SUPFAM" id="SSF144232">
    <property type="entry name" value="HIT/MYND zinc finger-like"/>
    <property type="match status" value="1"/>
</dbReference>
<dbReference type="AlphaFoldDB" id="A0AAD9K7T3"/>
<evidence type="ECO:0000256" key="2">
    <source>
        <dbReference type="ARBA" id="ARBA00022491"/>
    </source>
</evidence>
<feature type="coiled-coil region" evidence="10">
    <location>
        <begin position="418"/>
        <end position="450"/>
    </location>
</feature>
<feature type="compositionally biased region" description="Polar residues" evidence="11">
    <location>
        <begin position="713"/>
        <end position="727"/>
    </location>
</feature>
<evidence type="ECO:0000256" key="11">
    <source>
        <dbReference type="SAM" id="MobiDB-lite"/>
    </source>
</evidence>
<feature type="compositionally biased region" description="Polar residues" evidence="11">
    <location>
        <begin position="348"/>
        <end position="358"/>
    </location>
</feature>
<evidence type="ECO:0000313" key="14">
    <source>
        <dbReference type="EMBL" id="KAK2166668.1"/>
    </source>
</evidence>
<evidence type="ECO:0000256" key="7">
    <source>
        <dbReference type="ARBA" id="ARBA00023163"/>
    </source>
</evidence>
<dbReference type="InterPro" id="IPR003894">
    <property type="entry name" value="TAFH_NHR1"/>
</dbReference>
<organism evidence="14 15">
    <name type="scientific">Paralvinella palmiformis</name>
    <dbReference type="NCBI Taxonomy" id="53620"/>
    <lineage>
        <taxon>Eukaryota</taxon>
        <taxon>Metazoa</taxon>
        <taxon>Spiralia</taxon>
        <taxon>Lophotrochozoa</taxon>
        <taxon>Annelida</taxon>
        <taxon>Polychaeta</taxon>
        <taxon>Sedentaria</taxon>
        <taxon>Canalipalpata</taxon>
        <taxon>Terebellida</taxon>
        <taxon>Terebelliformia</taxon>
        <taxon>Alvinellidae</taxon>
        <taxon>Paralvinella</taxon>
    </lineage>
</organism>
<dbReference type="PANTHER" id="PTHR10379:SF14">
    <property type="entry name" value="NERVY, ISOFORM D"/>
    <property type="match status" value="1"/>
</dbReference>
<feature type="domain" description="MYND-type" evidence="12">
    <location>
        <begin position="628"/>
        <end position="664"/>
    </location>
</feature>
<keyword evidence="4 9" id="KW-0863">Zinc-finger</keyword>
<evidence type="ECO:0000256" key="1">
    <source>
        <dbReference type="ARBA" id="ARBA00004123"/>
    </source>
</evidence>
<feature type="compositionally biased region" description="Basic and acidic residues" evidence="11">
    <location>
        <begin position="359"/>
        <end position="382"/>
    </location>
</feature>
<keyword evidence="10" id="KW-0175">Coiled coil</keyword>
<keyword evidence="3" id="KW-0479">Metal-binding</keyword>
<feature type="region of interest" description="Disordered" evidence="11">
    <location>
        <begin position="348"/>
        <end position="410"/>
    </location>
</feature>
<dbReference type="SMART" id="SM00549">
    <property type="entry name" value="TAFH"/>
    <property type="match status" value="1"/>
</dbReference>
<evidence type="ECO:0000259" key="13">
    <source>
        <dbReference type="PROSITE" id="PS51119"/>
    </source>
</evidence>
<comment type="caution">
    <text evidence="14">The sequence shown here is derived from an EMBL/GenBank/DDBJ whole genome shotgun (WGS) entry which is preliminary data.</text>
</comment>
<feature type="compositionally biased region" description="Low complexity" evidence="11">
    <location>
        <begin position="696"/>
        <end position="712"/>
    </location>
</feature>
<evidence type="ECO:0000256" key="10">
    <source>
        <dbReference type="SAM" id="Coils"/>
    </source>
</evidence>
<feature type="domain" description="TAFH" evidence="13">
    <location>
        <begin position="242"/>
        <end position="337"/>
    </location>
</feature>
<dbReference type="GO" id="GO:0005634">
    <property type="term" value="C:nucleus"/>
    <property type="evidence" value="ECO:0007669"/>
    <property type="project" value="UniProtKB-SubCell"/>
</dbReference>
<dbReference type="EMBL" id="JAODUP010000037">
    <property type="protein sequence ID" value="KAK2166668.1"/>
    <property type="molecule type" value="Genomic_DNA"/>
</dbReference>
<evidence type="ECO:0000256" key="9">
    <source>
        <dbReference type="PROSITE-ProRule" id="PRU00134"/>
    </source>
</evidence>
<proteinExistence type="predicted"/>
<feature type="region of interest" description="Disordered" evidence="11">
    <location>
        <begin position="685"/>
        <end position="778"/>
    </location>
</feature>
<gene>
    <name evidence="14" type="ORF">LSH36_37g15023</name>
</gene>
<evidence type="ECO:0000256" key="4">
    <source>
        <dbReference type="ARBA" id="ARBA00022771"/>
    </source>
</evidence>
<name>A0AAD9K7T3_9ANNE</name>
<keyword evidence="6" id="KW-0805">Transcription regulation</keyword>
<dbReference type="InterPro" id="IPR013289">
    <property type="entry name" value="CBFA2T1/2/3"/>
</dbReference>
<evidence type="ECO:0000256" key="8">
    <source>
        <dbReference type="ARBA" id="ARBA00023242"/>
    </source>
</evidence>
<dbReference type="Proteomes" id="UP001208570">
    <property type="component" value="Unassembled WGS sequence"/>
</dbReference>
<evidence type="ECO:0008006" key="16">
    <source>
        <dbReference type="Google" id="ProtNLM"/>
    </source>
</evidence>
<dbReference type="GO" id="GO:0008270">
    <property type="term" value="F:zinc ion binding"/>
    <property type="evidence" value="ECO:0007669"/>
    <property type="project" value="UniProtKB-KW"/>
</dbReference>